<name>A0AAV7LMU2_PLEWA</name>
<sequence>MESSSRPVHFLPLSSMATSTLSHVDQAELEFVEGTDDIAGDDEIDLRLLLPCGHTAAPNSLFQWCCTCLEQGKNNFYCPALNEEGESCRKELTVALIRSAAMCTVEGLKRLPDFEEKLATMASKQSCQYKECPVCRSLVERRDKSNLRVFCTICRAKKGTNYEFCWQCLRPWKGDSSSSVGCGRKSCKDHNLVVLQKCKVIDLPESGIKGCPSIRACPTCGLLIEHKSMCKYVVCCNCGVEFCFACLNTAEVCETTAAYTAYDMICPMPVAPKQTKIPVWSGGIRCSSLSSQMDALYAHL</sequence>
<dbReference type="InterPro" id="IPR044066">
    <property type="entry name" value="TRIAD_supradom"/>
</dbReference>
<dbReference type="GO" id="GO:0008270">
    <property type="term" value="F:zinc ion binding"/>
    <property type="evidence" value="ECO:0007669"/>
    <property type="project" value="UniProtKB-KW"/>
</dbReference>
<dbReference type="PROSITE" id="PS51873">
    <property type="entry name" value="TRIAD"/>
    <property type="match status" value="1"/>
</dbReference>
<dbReference type="CDD" id="cd20336">
    <property type="entry name" value="Rcat_RBR"/>
    <property type="match status" value="1"/>
</dbReference>
<keyword evidence="1" id="KW-0808">Transferase</keyword>
<dbReference type="Gene3D" id="1.20.120.1750">
    <property type="match status" value="1"/>
</dbReference>
<evidence type="ECO:0000259" key="7">
    <source>
        <dbReference type="PROSITE" id="PS51873"/>
    </source>
</evidence>
<evidence type="ECO:0000256" key="5">
    <source>
        <dbReference type="ARBA" id="ARBA00022786"/>
    </source>
</evidence>
<organism evidence="8 9">
    <name type="scientific">Pleurodeles waltl</name>
    <name type="common">Iberian ribbed newt</name>
    <dbReference type="NCBI Taxonomy" id="8319"/>
    <lineage>
        <taxon>Eukaryota</taxon>
        <taxon>Metazoa</taxon>
        <taxon>Chordata</taxon>
        <taxon>Craniata</taxon>
        <taxon>Vertebrata</taxon>
        <taxon>Euteleostomi</taxon>
        <taxon>Amphibia</taxon>
        <taxon>Batrachia</taxon>
        <taxon>Caudata</taxon>
        <taxon>Salamandroidea</taxon>
        <taxon>Salamandridae</taxon>
        <taxon>Pleurodelinae</taxon>
        <taxon>Pleurodeles</taxon>
    </lineage>
</organism>
<evidence type="ECO:0000313" key="8">
    <source>
        <dbReference type="EMBL" id="KAJ1090223.1"/>
    </source>
</evidence>
<dbReference type="Proteomes" id="UP001066276">
    <property type="component" value="Chromosome 11"/>
</dbReference>
<keyword evidence="9" id="KW-1185">Reference proteome</keyword>
<comment type="caution">
    <text evidence="8">The sequence shown here is derived from an EMBL/GenBank/DDBJ whole genome shotgun (WGS) entry which is preliminary data.</text>
</comment>
<dbReference type="GO" id="GO:0016740">
    <property type="term" value="F:transferase activity"/>
    <property type="evidence" value="ECO:0007669"/>
    <property type="project" value="UniProtKB-KW"/>
</dbReference>
<keyword evidence="3" id="KW-0677">Repeat</keyword>
<accession>A0AAV7LMU2</accession>
<dbReference type="EMBL" id="JANPWB010000015">
    <property type="protein sequence ID" value="KAJ1090223.1"/>
    <property type="molecule type" value="Genomic_DNA"/>
</dbReference>
<reference evidence="8" key="1">
    <citation type="journal article" date="2022" name="bioRxiv">
        <title>Sequencing and chromosome-scale assembly of the giantPleurodeles waltlgenome.</title>
        <authorList>
            <person name="Brown T."/>
            <person name="Elewa A."/>
            <person name="Iarovenko S."/>
            <person name="Subramanian E."/>
            <person name="Araus A.J."/>
            <person name="Petzold A."/>
            <person name="Susuki M."/>
            <person name="Suzuki K.-i.T."/>
            <person name="Hayashi T."/>
            <person name="Toyoda A."/>
            <person name="Oliveira C."/>
            <person name="Osipova E."/>
            <person name="Leigh N.D."/>
            <person name="Simon A."/>
            <person name="Yun M.H."/>
        </authorList>
    </citation>
    <scope>NUCLEOTIDE SEQUENCE</scope>
    <source>
        <strain evidence="8">20211129_DDA</strain>
        <tissue evidence="8">Liver</tissue>
    </source>
</reference>
<evidence type="ECO:0000256" key="3">
    <source>
        <dbReference type="ARBA" id="ARBA00022737"/>
    </source>
</evidence>
<evidence type="ECO:0000256" key="6">
    <source>
        <dbReference type="ARBA" id="ARBA00022833"/>
    </source>
</evidence>
<keyword evidence="2" id="KW-0479">Metal-binding</keyword>
<dbReference type="FunFam" id="1.20.120.1750:FF:000036">
    <property type="entry name" value="RBR-type E3 ubiquitin transferase"/>
    <property type="match status" value="1"/>
</dbReference>
<evidence type="ECO:0000256" key="1">
    <source>
        <dbReference type="ARBA" id="ARBA00022679"/>
    </source>
</evidence>
<dbReference type="AlphaFoldDB" id="A0AAV7LMU2"/>
<keyword evidence="6" id="KW-0862">Zinc</keyword>
<evidence type="ECO:0000256" key="4">
    <source>
        <dbReference type="ARBA" id="ARBA00022771"/>
    </source>
</evidence>
<gene>
    <name evidence="8" type="ORF">NDU88_003358</name>
</gene>
<feature type="domain" description="RING-type" evidence="7">
    <location>
        <begin position="32"/>
        <end position="266"/>
    </location>
</feature>
<evidence type="ECO:0000256" key="2">
    <source>
        <dbReference type="ARBA" id="ARBA00022723"/>
    </source>
</evidence>
<protein>
    <recommendedName>
        <fullName evidence="7">RING-type domain-containing protein</fullName>
    </recommendedName>
</protein>
<proteinExistence type="predicted"/>
<evidence type="ECO:0000313" key="9">
    <source>
        <dbReference type="Proteomes" id="UP001066276"/>
    </source>
</evidence>
<keyword evidence="4" id="KW-0863">Zinc-finger</keyword>
<dbReference type="SUPFAM" id="SSF57850">
    <property type="entry name" value="RING/U-box"/>
    <property type="match status" value="2"/>
</dbReference>
<keyword evidence="5" id="KW-0833">Ubl conjugation pathway</keyword>